<dbReference type="Gene3D" id="2.150.10.10">
    <property type="entry name" value="Serralysin-like metalloprotease, C-terminal"/>
    <property type="match status" value="1"/>
</dbReference>
<evidence type="ECO:0000256" key="2">
    <source>
        <dbReference type="ARBA" id="ARBA00004165"/>
    </source>
</evidence>
<dbReference type="SUPFAM" id="SSF69318">
    <property type="entry name" value="Integrin alpha N-terminal domain"/>
    <property type="match status" value="1"/>
</dbReference>
<dbReference type="InterPro" id="IPR020974">
    <property type="entry name" value="CPD_dom"/>
</dbReference>
<evidence type="ECO:0000313" key="23">
    <source>
        <dbReference type="Proteomes" id="UP000001019"/>
    </source>
</evidence>
<keyword evidence="15" id="KW-1043">Host membrane</keyword>
<dbReference type="CDD" id="cd20500">
    <property type="entry name" value="Peptidase_C80"/>
    <property type="match status" value="1"/>
</dbReference>
<dbReference type="GO" id="GO:0005576">
    <property type="term" value="C:extracellular region"/>
    <property type="evidence" value="ECO:0007669"/>
    <property type="project" value="UniProtKB-SubCell"/>
</dbReference>
<protein>
    <submittedName>
        <fullName evidence="22">Virulence determinant</fullName>
    </submittedName>
</protein>
<evidence type="ECO:0000256" key="3">
    <source>
        <dbReference type="ARBA" id="ARBA00004613"/>
    </source>
</evidence>
<feature type="domain" description="Peptidase C80" evidence="21">
    <location>
        <begin position="1076"/>
        <end position="1286"/>
    </location>
</feature>
<dbReference type="EMBL" id="AE017042">
    <property type="protein sequence ID" value="AAS63648.1"/>
    <property type="molecule type" value="Genomic_DNA"/>
</dbReference>
<evidence type="ECO:0000256" key="12">
    <source>
        <dbReference type="ARBA" id="ARBA00022807"/>
    </source>
</evidence>
<comment type="cofactor">
    <cofactor evidence="1">
        <name>Mg(2+)</name>
        <dbReference type="ChEBI" id="CHEBI:18420"/>
    </cofactor>
</comment>
<keyword evidence="10" id="KW-0677">Repeat</keyword>
<dbReference type="InterPro" id="IPR038383">
    <property type="entry name" value="CPD_dom_sf"/>
</dbReference>
<evidence type="ECO:0000256" key="19">
    <source>
        <dbReference type="ARBA" id="ARBA00023200"/>
    </source>
</evidence>
<keyword evidence="4" id="KW-1032">Host cell membrane</keyword>
<dbReference type="EnsemblBacteria" id="AAS63648">
    <property type="protein sequence ID" value="AAS63648"/>
    <property type="gene ID" value="YP_3494"/>
</dbReference>
<dbReference type="Gene3D" id="3.40.50.11050">
    <property type="match status" value="2"/>
</dbReference>
<evidence type="ECO:0000256" key="4">
    <source>
        <dbReference type="ARBA" id="ARBA00022511"/>
    </source>
</evidence>
<evidence type="ECO:0000256" key="7">
    <source>
        <dbReference type="ARBA" id="ARBA00022670"/>
    </source>
</evidence>
<dbReference type="HOGENOM" id="CLU_000433_0_0_6"/>
<keyword evidence="12" id="KW-0788">Thiol protease</keyword>
<evidence type="ECO:0000259" key="21">
    <source>
        <dbReference type="PROSITE" id="PS51771"/>
    </source>
</evidence>
<evidence type="ECO:0000313" key="22">
    <source>
        <dbReference type="EMBL" id="AAS63648.1"/>
    </source>
</evidence>
<feature type="domain" description="Peptidase C80" evidence="21">
    <location>
        <begin position="764"/>
        <end position="950"/>
    </location>
</feature>
<sequence>MPNGNEMAGFYIDKLSLSQRLSIVSETYDRVNKNNKKEKLKYSYDDIEMIKKRFVKYIDAQLYSLIREGLSVPATLTQEEKIKITDLAIDAALFNDYERFNELIIYISSLGISVTPPLPQEEGGSRLYIYFSGDIHAYMDVWRGDLLLGSGTELSDIQSITGLRFMIDMAESLKLNIINPADKAMVDLINHLRYEMISYASSFCATYSAERGGTVYLSSPDGLRINNYFWNSELPVLRALQKKGLIGDIRILHKPLEFYKDTPLDELGDLLTAKDISMTVEYQFLPVWLQEKLLVDIYQQWLDEEFQPSLLAVRKEIINTIDIDRHAPEVELLRYFLRKIHEQLDEITEFKVLKEAERIDSIKKKLAVGSEIESWLDNVPAIDVNERKIILESLLQKESLLFSNVRDIKKSIIPLDFNSDVININTSLLKNTFIPFNLLRESWDVIISDRSLVEGTLTIHFSVGRKIMIKVDANRNQLKQMATLERFLLANFTPRNTPQDLKIIDNVIMSGDVVLAERRDDKGWHNDQQMIEKVKLSEFDYFLKSNDLGVKINDNGFVLYLISDPEDNRDVIIKPNDDYNLKSIKDFIENNYLFFDDVPEYLIVKKNVENKECIFAHDEGETYQVAYRDGEAWVLLSKMNTSDQIKNLNEITMSVNLNNAESRSVALILSLLNKHARLVSILPDTHPKVMENFLDIDSLLKNSTHPFEHPLYRKLLNSISNDINKYMESLNEIKDSYHLLPFDVRPGQYMNTWSKIDRDTVIEYSFKQNDKNHHPQFIVLLQDDSLSKRVGEIIASYNNNKSIVLQFDARSSEARIAYGTQNNITEMGKFELSFVTHGTTDGVYSFSVANVIEIYKLTINSFALPPPVKIRLVICSIADNGQGAQGFNGTHPALGIVNMMHQEGFDIPILAYTTKVGVSVEHPGELVVFNSEKPGEVLKNIDDYQVLYHYKNNILLTDGVPVVELLLKDVRNKIKSVDQLIESYSQYLVPFFSDDNGVVDRELLELTINDFDTYSKFENFLDIIRQRPELRNSDNWQLVVANNATGFLITTLDEPVVKYPDIVKVNEWDLPAIANIDKTATASQYDMQIVFQCENNPTVNRAATRLAGKHAKNSIIIQLDVDNNHRAFIIDDNTHAEWREISHNELVTKLKIQPENGKIRWQVVGHGRSEGGNDKHPTLAGQRPEQLTARLNQFSDYLQTEHQINISPQQVSLVGCAMSSSDRYTSFAHKFMSHLNENGIRTNVSASTKAIEVDPQGHKHDVDTPDIDSYNNKYLSSIKGTEKLYWNRWGEITTERKKDINGRLNNIDSLLDKLITRQLSVNQLNKKQQRKLAEIFPQLTDKKLNKGELLLTLHDSWRMQALKYDLLFLQKISDRPDFDTELWRVTDRWRITETDGNTLQDVRIKSGSQHKTDLATYPHSITSDPDLKTSAPELKTSNPKARTAIFGRFGYGMQGYGFISALRLSADYQRWMSNGDLTEKQEEEIQLQLAMAWGGIGANLATDGLQYAFGKWGIGYLQKLVSKGGRLSPALLSQLTLLKRNPALLLAPGFLKDLRKLALNQFAHGAARFSMPLLSALTSGIDIYQAYHAFSQLATETDPHVRRDLIASGVFSTINATIGLGVAFAMAMGGTAATAAGPAGIALAFTMIIVGDIYSAVSQIERIRDIVPDMTGSQRFENGLRLFLKFGLTPGLDNQIRYNQTMESVYQRQRDYYEALLASKQGVDTLFYSRGEAVLKAIPFIKRDERSQTERDLEKISIFSGDPFTNAKIYTTYAEMGKHEYYELDKINDVDDYVIADFFEDNNRSVVKLQNKNLHQAFSELDIDSTYSPFILSADVDRNGLNDFIVINEKYNTTIASRKNSVGMTVIDDYVSRWHYELYTWLAQPDGSYLKIDTRLEWEKLFHAIEVDKFNEVVFPVLGDFNGDNVFELVIFHDDKMTTYHYDSLDFNQSGKDNHNVINIGDFIEPVRLAFEGEKSKNYPYSLVGDINNDGFDDILLLNKSGDMLHLMGNSSGVFRQHKTKLSSELTSLLSSSNLHRSQLQLTDLNKDGGLDLVIILNDGIYYQALGDKIDGEYHFDTPSMVNKITIKNEGGDSVRYQQNRLSQIDKHKIIAISPSDQGENRLISLSDSGELLAHPLREIKENDVAALFDLGGGDDVAKGYHKKKNIFTIGSGFKQYQGGENADTFILTSAVASKSHILSGGEGNDTVAQGEVLGNEIDSIIDISNGYYSQVNGGVEKQVALLYDFENILGHENVNDTIIGNDVDNYLNGMGGDDKIWGNGGNDLLALQSGLAQGGTGLDSYHILKSTHEKSLQIRIEEVSENNNTDMQISNIFLEHKLNQIKSIELDNIDVLININNDNGFMTQIRLVGVYNINNNQKQQVLNFTIQTVDGFTMVPLWPSYLNEITEFSPNMVAYYSSLVDRNYKELVGKGDPDDIVVRFSLDNGYQQQQVTHLQRVEGEKDIVLRQAILPDFIRLSPQEHSMLMGFLPRYELLGDNKDNLLQVLSGEGLLEGRGGQDTYLIQEKEGSPTDIIINNFDDSLASDNLVLSSWLLCDVIVERSDDDLLLRYRDQPEKHQSIRLVNYMNDERYRHLKITDKSGQSQYRDPVTGTFIDYQINLDKNGHPFIAAQQAPVVSSGNDEVVITSATFLPGNYIDTGDGNDAIIYIRGHEGTMLKGGGGDDTYYYSAGSGAINIADTSGLDHLYLDKHILLHTLSAERRENNLVLNIADNTSGRIIFVDWYLADENKVEFIWVEDSQITFDELFSLRPYSDEYYQLCQHLKSMGLSLTVRQLADLDSQDGYNTLNQLRTIKAWVTKNPIYDVADLDYLVAMSSIAWRGNARNTDPLPLIEQKIDAFFQPLIAERISLTEEHVTWIQREEFDTVDIAKWVKNYHLRSQNEINYLLEQLGLLKESPLSDKALDFTFKNRIDLAQADIELCQQECGINRQSLINLAMKYHVTGRGHFELLISNIQVLKEYGVVVSESEQPLVLRKPIDLRQYFNQKNLTKDHVGRLAEHDMSFDELTLLLDKNIPIEQAFTQRLQTQLGPLKLFNDERVFNKGDVFDQDISQLAEAMGGLESTESYSLPLERQTVMAITTHQFVSDSIAAY</sequence>
<dbReference type="Pfam" id="PF11713">
    <property type="entry name" value="Peptidase_C80"/>
    <property type="match status" value="2"/>
</dbReference>
<keyword evidence="11" id="KW-0378">Hydrolase</keyword>
<evidence type="ECO:0000256" key="11">
    <source>
        <dbReference type="ARBA" id="ARBA00022801"/>
    </source>
</evidence>
<evidence type="ECO:0000256" key="6">
    <source>
        <dbReference type="ARBA" id="ARBA00022656"/>
    </source>
</evidence>
<dbReference type="GO" id="GO:0008234">
    <property type="term" value="F:cysteine-type peptidase activity"/>
    <property type="evidence" value="ECO:0007669"/>
    <property type="project" value="UniProtKB-KW"/>
</dbReference>
<dbReference type="InterPro" id="IPR049824">
    <property type="entry name" value="RtxA-like_C80"/>
</dbReference>
<dbReference type="CDD" id="cd20501">
    <property type="entry name" value="C80_RtxA-like"/>
    <property type="match status" value="1"/>
</dbReference>
<dbReference type="GO" id="GO:0016740">
    <property type="term" value="F:transferase activity"/>
    <property type="evidence" value="ECO:0007669"/>
    <property type="project" value="UniProtKB-KW"/>
</dbReference>
<evidence type="ECO:0000256" key="13">
    <source>
        <dbReference type="ARBA" id="ARBA00022813"/>
    </source>
</evidence>
<name>A0A0H2W850_YERPE</name>
<keyword evidence="5" id="KW-0964">Secreted</keyword>
<evidence type="ECO:0000256" key="14">
    <source>
        <dbReference type="ARBA" id="ARBA00022842"/>
    </source>
</evidence>
<keyword evidence="18" id="KW-0472">Membrane</keyword>
<evidence type="ECO:0000256" key="18">
    <source>
        <dbReference type="ARBA" id="ARBA00023136"/>
    </source>
</evidence>
<dbReference type="Gene3D" id="2.130.10.130">
    <property type="entry name" value="Integrin alpha, N-terminal"/>
    <property type="match status" value="1"/>
</dbReference>
<evidence type="ECO:0000256" key="5">
    <source>
        <dbReference type="ARBA" id="ARBA00022525"/>
    </source>
</evidence>
<accession>A0A0H2W850</accession>
<evidence type="ECO:0000256" key="16">
    <source>
        <dbReference type="ARBA" id="ARBA00023026"/>
    </source>
</evidence>
<keyword evidence="6" id="KW-0800">Toxin</keyword>
<evidence type="ECO:0000256" key="15">
    <source>
        <dbReference type="ARBA" id="ARBA00022870"/>
    </source>
</evidence>
<keyword evidence="17" id="KW-0446">Lipid-binding</keyword>
<keyword evidence="8" id="KW-0808">Transferase</keyword>
<keyword evidence="13" id="KW-0068">Autocatalytic cleavage</keyword>
<keyword evidence="16" id="KW-0843">Virulence</keyword>
<dbReference type="GO" id="GO:0044164">
    <property type="term" value="C:host cell cytosol"/>
    <property type="evidence" value="ECO:0007669"/>
    <property type="project" value="UniProtKB-SubCell"/>
</dbReference>
<dbReference type="GO" id="GO:0090729">
    <property type="term" value="F:toxin activity"/>
    <property type="evidence" value="ECO:0007669"/>
    <property type="project" value="UniProtKB-KW"/>
</dbReference>
<evidence type="ECO:0000256" key="8">
    <source>
        <dbReference type="ARBA" id="ARBA00022679"/>
    </source>
</evidence>
<gene>
    <name evidence="22" type="ordered locus">YP_3494</name>
</gene>
<evidence type="ECO:0000256" key="20">
    <source>
        <dbReference type="ARBA" id="ARBA00023586"/>
    </source>
</evidence>
<dbReference type="Proteomes" id="UP000001019">
    <property type="component" value="Chromosome"/>
</dbReference>
<evidence type="ECO:0000256" key="10">
    <source>
        <dbReference type="ARBA" id="ARBA00022737"/>
    </source>
</evidence>
<organism evidence="22 23">
    <name type="scientific">Yersinia pestis</name>
    <dbReference type="NCBI Taxonomy" id="632"/>
    <lineage>
        <taxon>Bacteria</taxon>
        <taxon>Pseudomonadati</taxon>
        <taxon>Pseudomonadota</taxon>
        <taxon>Gammaproteobacteria</taxon>
        <taxon>Enterobacterales</taxon>
        <taxon>Yersiniaceae</taxon>
        <taxon>Yersinia</taxon>
    </lineage>
</organism>
<evidence type="ECO:0000256" key="9">
    <source>
        <dbReference type="ARBA" id="ARBA00022723"/>
    </source>
</evidence>
<dbReference type="GO" id="GO:0020002">
    <property type="term" value="C:host cell plasma membrane"/>
    <property type="evidence" value="ECO:0007669"/>
    <property type="project" value="UniProtKB-SubCell"/>
</dbReference>
<dbReference type="InterPro" id="IPR028994">
    <property type="entry name" value="Integrin_alpha_N"/>
</dbReference>
<keyword evidence="7" id="KW-0645">Protease</keyword>
<proteinExistence type="predicted"/>
<reference evidence="23" key="1">
    <citation type="journal article" date="2004" name="DNA Res.">
        <title>Complete genome sequence of Yersinia pestis strain 91001, an isolate avirulent to humans.</title>
        <authorList>
            <person name="Song Y."/>
            <person name="Tong Z."/>
            <person name="Wang J."/>
            <person name="Wang L."/>
            <person name="Guo Z."/>
            <person name="Han Y."/>
            <person name="Zhang J."/>
            <person name="Pei D."/>
            <person name="Zhou D."/>
            <person name="Qin H."/>
            <person name="Pang X."/>
            <person name="Han Y."/>
            <person name="Zhai J."/>
            <person name="Li M."/>
            <person name="Cui B."/>
            <person name="Qi Z."/>
            <person name="Jin L."/>
            <person name="Dai R."/>
            <person name="Chen F."/>
            <person name="Li S."/>
            <person name="Ye C."/>
            <person name="Du Z."/>
            <person name="Lin W."/>
            <person name="Wang J."/>
            <person name="Yu J."/>
            <person name="Yang H."/>
            <person name="Wang J."/>
            <person name="Huang P."/>
            <person name="Yang R."/>
        </authorList>
    </citation>
    <scope>NUCLEOTIDE SEQUENCE [LARGE SCALE GENOMIC DNA]</scope>
    <source>
        <strain evidence="23">91001 / Biovar Mediaevalis</strain>
    </source>
</reference>
<dbReference type="InterPro" id="IPR011049">
    <property type="entry name" value="Serralysin-like_metalloprot_C"/>
</dbReference>
<keyword evidence="9" id="KW-0479">Metal-binding</keyword>
<dbReference type="SUPFAM" id="SSF51120">
    <property type="entry name" value="beta-Roll"/>
    <property type="match status" value="2"/>
</dbReference>
<dbReference type="KEGG" id="ypm:YP_3494"/>
<dbReference type="GO" id="GO:0046872">
    <property type="term" value="F:metal ion binding"/>
    <property type="evidence" value="ECO:0007669"/>
    <property type="project" value="UniProtKB-KW"/>
</dbReference>
<evidence type="ECO:0000256" key="1">
    <source>
        <dbReference type="ARBA" id="ARBA00001946"/>
    </source>
</evidence>
<dbReference type="PROSITE" id="PS51771">
    <property type="entry name" value="CGT_MARTX_CPD"/>
    <property type="match status" value="2"/>
</dbReference>
<dbReference type="GO" id="GO:0008289">
    <property type="term" value="F:lipid binding"/>
    <property type="evidence" value="ECO:0007669"/>
    <property type="project" value="UniProtKB-KW"/>
</dbReference>
<dbReference type="GO" id="GO:0006508">
    <property type="term" value="P:proteolysis"/>
    <property type="evidence" value="ECO:0007669"/>
    <property type="project" value="UniProtKB-KW"/>
</dbReference>
<evidence type="ECO:0000256" key="17">
    <source>
        <dbReference type="ARBA" id="ARBA00023121"/>
    </source>
</evidence>
<keyword evidence="14" id="KW-0460">Magnesium</keyword>
<keyword evidence="19" id="KW-1035">Host cytoplasm</keyword>
<comment type="subcellular location">
    <subcellularLocation>
        <location evidence="2">Host cell membrane</location>
    </subcellularLocation>
    <subcellularLocation>
        <location evidence="20">Host cytoplasm</location>
        <location evidence="20">Host cytosol</location>
    </subcellularLocation>
    <subcellularLocation>
        <location evidence="3">Secreted</location>
    </subcellularLocation>
</comment>